<proteinExistence type="predicted"/>
<accession>A0ABQ8KFL5</accession>
<dbReference type="RefSeq" id="XP_047778814.1">
    <property type="nucleotide sequence ID" value="XM_047918861.1"/>
</dbReference>
<dbReference type="Proteomes" id="UP000814176">
    <property type="component" value="Unassembled WGS sequence"/>
</dbReference>
<gene>
    <name evidence="2" type="ORF">C8Q71DRAFT_48654</name>
</gene>
<keyword evidence="3" id="KW-1185">Reference proteome</keyword>
<dbReference type="GeneID" id="71999593"/>
<protein>
    <submittedName>
        <fullName evidence="2">Uncharacterized protein</fullName>
    </submittedName>
</protein>
<evidence type="ECO:0000313" key="2">
    <source>
        <dbReference type="EMBL" id="KAH9836576.1"/>
    </source>
</evidence>
<organism evidence="2 3">
    <name type="scientific">Rhodofomes roseus</name>
    <dbReference type="NCBI Taxonomy" id="34475"/>
    <lineage>
        <taxon>Eukaryota</taxon>
        <taxon>Fungi</taxon>
        <taxon>Dikarya</taxon>
        <taxon>Basidiomycota</taxon>
        <taxon>Agaricomycotina</taxon>
        <taxon>Agaricomycetes</taxon>
        <taxon>Polyporales</taxon>
        <taxon>Rhodofomes</taxon>
    </lineage>
</organism>
<evidence type="ECO:0000313" key="3">
    <source>
        <dbReference type="Proteomes" id="UP000814176"/>
    </source>
</evidence>
<feature type="region of interest" description="Disordered" evidence="1">
    <location>
        <begin position="166"/>
        <end position="200"/>
    </location>
</feature>
<reference evidence="2 3" key="1">
    <citation type="journal article" date="2021" name="Environ. Microbiol.">
        <title>Gene family expansions and transcriptome signatures uncover fungal adaptations to wood decay.</title>
        <authorList>
            <person name="Hage H."/>
            <person name="Miyauchi S."/>
            <person name="Viragh M."/>
            <person name="Drula E."/>
            <person name="Min B."/>
            <person name="Chaduli D."/>
            <person name="Navarro D."/>
            <person name="Favel A."/>
            <person name="Norest M."/>
            <person name="Lesage-Meessen L."/>
            <person name="Balint B."/>
            <person name="Merenyi Z."/>
            <person name="de Eugenio L."/>
            <person name="Morin E."/>
            <person name="Martinez A.T."/>
            <person name="Baldrian P."/>
            <person name="Stursova M."/>
            <person name="Martinez M.J."/>
            <person name="Novotny C."/>
            <person name="Magnuson J.K."/>
            <person name="Spatafora J.W."/>
            <person name="Maurice S."/>
            <person name="Pangilinan J."/>
            <person name="Andreopoulos W."/>
            <person name="LaButti K."/>
            <person name="Hundley H."/>
            <person name="Na H."/>
            <person name="Kuo A."/>
            <person name="Barry K."/>
            <person name="Lipzen A."/>
            <person name="Henrissat B."/>
            <person name="Riley R."/>
            <person name="Ahrendt S."/>
            <person name="Nagy L.G."/>
            <person name="Grigoriev I.V."/>
            <person name="Martin F."/>
            <person name="Rosso M.N."/>
        </authorList>
    </citation>
    <scope>NUCLEOTIDE SEQUENCE [LARGE SCALE GENOMIC DNA]</scope>
    <source>
        <strain evidence="2 3">CIRM-BRFM 1785</strain>
    </source>
</reference>
<evidence type="ECO:0000256" key="1">
    <source>
        <dbReference type="SAM" id="MobiDB-lite"/>
    </source>
</evidence>
<dbReference type="EMBL" id="JADCUA010000010">
    <property type="protein sequence ID" value="KAH9836576.1"/>
    <property type="molecule type" value="Genomic_DNA"/>
</dbReference>
<sequence length="200" mass="21713">MPTGGQGNISMPIGTAGTSTVVRQKVCCGMDPSNTRVTVLKLQALRPDPRTRLASIRALDSLYSVRTKHWMLVITGNDGLASRTRDSLQRSDCHLLLLLSGVVSTQDNDEMSNNIPSTMLGPTSANERSPEAQLAVTVVQSIVAGTRSDDAPDALRPTLLAQWSDSRPSAVTATLRRHPKPRGQTSRFSSHYAWHAGRRQ</sequence>
<name>A0ABQ8KFL5_9APHY</name>
<comment type="caution">
    <text evidence="2">The sequence shown here is derived from an EMBL/GenBank/DDBJ whole genome shotgun (WGS) entry which is preliminary data.</text>
</comment>